<keyword evidence="2" id="KW-0238">DNA-binding</keyword>
<dbReference type="PANTHER" id="PTHR30204:SF94">
    <property type="entry name" value="HEAVY METAL-DEPENDENT TRANSCRIPTIONAL REGULATOR HI_0293-RELATED"/>
    <property type="match status" value="1"/>
</dbReference>
<name>A0A9J7A108_9GAMM</name>
<evidence type="ECO:0000256" key="1">
    <source>
        <dbReference type="ARBA" id="ARBA00023015"/>
    </source>
</evidence>
<sequence>MNHASSSGSGRSQYRIGDITRLTGLSADTLRYYEKIELLPPIHRTASGTRLYDERDLSRLRFILRAKAMNFSLDEVARLLEMREDPQHARDEVRELTQQKLQEVERHLADLETLRRELTLLVNLCRGAEGGCPIIEDLEG</sequence>
<evidence type="ECO:0000256" key="4">
    <source>
        <dbReference type="SAM" id="Coils"/>
    </source>
</evidence>
<dbReference type="PANTHER" id="PTHR30204">
    <property type="entry name" value="REDOX-CYCLING DRUG-SENSING TRANSCRIPTIONAL ACTIVATOR SOXR"/>
    <property type="match status" value="1"/>
</dbReference>
<dbReference type="SMART" id="SM00422">
    <property type="entry name" value="HTH_MERR"/>
    <property type="match status" value="1"/>
</dbReference>
<accession>A0A9J7A108</accession>
<dbReference type="CDD" id="cd04770">
    <property type="entry name" value="HTH_HMRTR"/>
    <property type="match status" value="1"/>
</dbReference>
<gene>
    <name evidence="6" type="ORF">L0Y14_05435</name>
</gene>
<dbReference type="InterPro" id="IPR000551">
    <property type="entry name" value="MerR-type_HTH_dom"/>
</dbReference>
<dbReference type="InterPro" id="IPR015358">
    <property type="entry name" value="Tscrpt_reg_MerR_DNA-bd"/>
</dbReference>
<evidence type="ECO:0000256" key="3">
    <source>
        <dbReference type="ARBA" id="ARBA00023163"/>
    </source>
</evidence>
<keyword evidence="1" id="KW-0805">Transcription regulation</keyword>
<evidence type="ECO:0000256" key="2">
    <source>
        <dbReference type="ARBA" id="ARBA00023125"/>
    </source>
</evidence>
<keyword evidence="4" id="KW-0175">Coiled coil</keyword>
<proteinExistence type="predicted"/>
<keyword evidence="7" id="KW-1185">Reference proteome</keyword>
<dbReference type="RefSeq" id="WP_005961022.1">
    <property type="nucleotide sequence ID" value="NZ_CP090569.1"/>
</dbReference>
<dbReference type="KEGG" id="eps:L0Y14_05435"/>
<dbReference type="GO" id="GO:0003677">
    <property type="term" value="F:DNA binding"/>
    <property type="evidence" value="ECO:0007669"/>
    <property type="project" value="UniProtKB-KW"/>
</dbReference>
<evidence type="ECO:0000313" key="7">
    <source>
        <dbReference type="Proteomes" id="UP001056649"/>
    </source>
</evidence>
<dbReference type="GO" id="GO:0003700">
    <property type="term" value="F:DNA-binding transcription factor activity"/>
    <property type="evidence" value="ECO:0007669"/>
    <property type="project" value="InterPro"/>
</dbReference>
<dbReference type="InterPro" id="IPR047057">
    <property type="entry name" value="MerR_fam"/>
</dbReference>
<protein>
    <submittedName>
        <fullName evidence="6">Heavy metal-responsive transcriptional regulator</fullName>
    </submittedName>
</protein>
<organism evidence="6 7">
    <name type="scientific">Candidatus Endoriftia persephonae</name>
    <dbReference type="NCBI Taxonomy" id="393765"/>
    <lineage>
        <taxon>Bacteria</taxon>
        <taxon>Pseudomonadati</taxon>
        <taxon>Pseudomonadota</taxon>
        <taxon>Gammaproteobacteria</taxon>
        <taxon>Chromatiales</taxon>
        <taxon>Sedimenticolaceae</taxon>
        <taxon>Candidatus Endoriftia</taxon>
    </lineage>
</organism>
<evidence type="ECO:0000313" key="6">
    <source>
        <dbReference type="EMBL" id="USF88674.1"/>
    </source>
</evidence>
<feature type="domain" description="HTH merR-type" evidence="5">
    <location>
        <begin position="13"/>
        <end position="82"/>
    </location>
</feature>
<dbReference type="Proteomes" id="UP001056649">
    <property type="component" value="Chromosome"/>
</dbReference>
<dbReference type="Pfam" id="PF09278">
    <property type="entry name" value="MerR-DNA-bind"/>
    <property type="match status" value="1"/>
</dbReference>
<dbReference type="Gene3D" id="1.10.1660.10">
    <property type="match status" value="1"/>
</dbReference>
<feature type="coiled-coil region" evidence="4">
    <location>
        <begin position="94"/>
        <end position="121"/>
    </location>
</feature>
<keyword evidence="3" id="KW-0804">Transcription</keyword>
<dbReference type="InterPro" id="IPR009061">
    <property type="entry name" value="DNA-bd_dom_put_sf"/>
</dbReference>
<dbReference type="EMBL" id="CP090569">
    <property type="protein sequence ID" value="USF88674.1"/>
    <property type="molecule type" value="Genomic_DNA"/>
</dbReference>
<reference evidence="6" key="1">
    <citation type="journal article" date="2022" name="Mol. Ecol. Resour.">
        <title>The complete and closed genome of the facultative generalist Candidatus Endoriftia persephone from deep-sea hydrothermal vents.</title>
        <authorList>
            <person name="de Oliveira A.L."/>
            <person name="Srivastava A."/>
            <person name="Espada-Hinojosa S."/>
            <person name="Bright M."/>
        </authorList>
    </citation>
    <scope>NUCLEOTIDE SEQUENCE</scope>
    <source>
        <strain evidence="6">Tica-EPR-9o50.N</strain>
    </source>
</reference>
<dbReference type="PRINTS" id="PR00040">
    <property type="entry name" value="HTHMERR"/>
</dbReference>
<dbReference type="Pfam" id="PF00376">
    <property type="entry name" value="MerR"/>
    <property type="match status" value="1"/>
</dbReference>
<dbReference type="PROSITE" id="PS50937">
    <property type="entry name" value="HTH_MERR_2"/>
    <property type="match status" value="1"/>
</dbReference>
<dbReference type="AlphaFoldDB" id="A0A9J7A108"/>
<dbReference type="SUPFAM" id="SSF46955">
    <property type="entry name" value="Putative DNA-binding domain"/>
    <property type="match status" value="1"/>
</dbReference>
<evidence type="ECO:0000259" key="5">
    <source>
        <dbReference type="PROSITE" id="PS50937"/>
    </source>
</evidence>